<accession>A0ABR2PFD2</accession>
<feature type="transmembrane region" description="Helical" evidence="1">
    <location>
        <begin position="73"/>
        <end position="101"/>
    </location>
</feature>
<name>A0ABR2PFD2_9ROSI</name>
<dbReference type="EMBL" id="JBBPBN010000061">
    <property type="protein sequence ID" value="KAK8987157.1"/>
    <property type="molecule type" value="Genomic_DNA"/>
</dbReference>
<keyword evidence="1" id="KW-0472">Membrane</keyword>
<evidence type="ECO:0000256" key="1">
    <source>
        <dbReference type="SAM" id="Phobius"/>
    </source>
</evidence>
<evidence type="ECO:0000313" key="2">
    <source>
        <dbReference type="EMBL" id="KAK8987157.1"/>
    </source>
</evidence>
<organism evidence="2 3">
    <name type="scientific">Hibiscus sabdariffa</name>
    <name type="common">roselle</name>
    <dbReference type="NCBI Taxonomy" id="183260"/>
    <lineage>
        <taxon>Eukaryota</taxon>
        <taxon>Viridiplantae</taxon>
        <taxon>Streptophyta</taxon>
        <taxon>Embryophyta</taxon>
        <taxon>Tracheophyta</taxon>
        <taxon>Spermatophyta</taxon>
        <taxon>Magnoliopsida</taxon>
        <taxon>eudicotyledons</taxon>
        <taxon>Gunneridae</taxon>
        <taxon>Pentapetalae</taxon>
        <taxon>rosids</taxon>
        <taxon>malvids</taxon>
        <taxon>Malvales</taxon>
        <taxon>Malvaceae</taxon>
        <taxon>Malvoideae</taxon>
        <taxon>Hibiscus</taxon>
    </lineage>
</organism>
<protein>
    <submittedName>
        <fullName evidence="2">Uncharacterized protein</fullName>
    </submittedName>
</protein>
<keyword evidence="3" id="KW-1185">Reference proteome</keyword>
<sequence length="207" mass="22902">MGSDSLKKPLLLSDEVEPGYVKTPSLLKSSLKWGIKLVMWVIFIAWFALIFLYPGEIGKEFVDKIIQATRGSVFDLSGSLFLAFSAPILLIVILAVAHLIISGEEVFDKKSIKKPGFRLWTFPVLVDGPFGVVSAAEFIGIILFVVFVIWAIHLPAAAGKMESFDSARERVLLGLRENTLLAANLLAEYQKAQSENKKLKALFKDFA</sequence>
<keyword evidence="1" id="KW-1133">Transmembrane helix</keyword>
<proteinExistence type="predicted"/>
<feature type="transmembrane region" description="Helical" evidence="1">
    <location>
        <begin position="33"/>
        <end position="53"/>
    </location>
</feature>
<evidence type="ECO:0000313" key="3">
    <source>
        <dbReference type="Proteomes" id="UP001396334"/>
    </source>
</evidence>
<dbReference type="Proteomes" id="UP001396334">
    <property type="component" value="Unassembled WGS sequence"/>
</dbReference>
<gene>
    <name evidence="2" type="ORF">V6N11_055469</name>
</gene>
<comment type="caution">
    <text evidence="2">The sequence shown here is derived from an EMBL/GenBank/DDBJ whole genome shotgun (WGS) entry which is preliminary data.</text>
</comment>
<keyword evidence="1" id="KW-0812">Transmembrane</keyword>
<reference evidence="2 3" key="1">
    <citation type="journal article" date="2024" name="G3 (Bethesda)">
        <title>Genome assembly of Hibiscus sabdariffa L. provides insights into metabolisms of medicinal natural products.</title>
        <authorList>
            <person name="Kim T."/>
        </authorList>
    </citation>
    <scope>NUCLEOTIDE SEQUENCE [LARGE SCALE GENOMIC DNA]</scope>
    <source>
        <strain evidence="2">TK-2024</strain>
        <tissue evidence="2">Old leaves</tissue>
    </source>
</reference>
<feature type="transmembrane region" description="Helical" evidence="1">
    <location>
        <begin position="130"/>
        <end position="152"/>
    </location>
</feature>